<dbReference type="PANTHER" id="PTHR43464">
    <property type="entry name" value="METHYLTRANSFERASE"/>
    <property type="match status" value="1"/>
</dbReference>
<evidence type="ECO:0000313" key="5">
    <source>
        <dbReference type="EMBL" id="TQF02046.1"/>
    </source>
</evidence>
<dbReference type="GO" id="GO:0032259">
    <property type="term" value="P:methylation"/>
    <property type="evidence" value="ECO:0007669"/>
    <property type="project" value="UniProtKB-KW"/>
</dbReference>
<feature type="domain" description="Methyltransferase type 11" evidence="4">
    <location>
        <begin position="72"/>
        <end position="167"/>
    </location>
</feature>
<reference evidence="5 6" key="1">
    <citation type="submission" date="2019-06" db="EMBL/GenBank/DDBJ databases">
        <title>Description of Kitasatospora acidophila sp. nov. isolated from pine grove soil, and reclassification of Streptomyces novaecaesareae to Kitasatospora novaeceasareae comb. nov.</title>
        <authorList>
            <person name="Kim M.J."/>
        </authorList>
    </citation>
    <scope>NUCLEOTIDE SEQUENCE [LARGE SCALE GENOMIC DNA]</scope>
    <source>
        <strain evidence="5 6">MMS16-CNU292</strain>
    </source>
</reference>
<evidence type="ECO:0000313" key="6">
    <source>
        <dbReference type="Proteomes" id="UP000319103"/>
    </source>
</evidence>
<organism evidence="5 6">
    <name type="scientific">Kitasatospora acidiphila</name>
    <dbReference type="NCBI Taxonomy" id="2567942"/>
    <lineage>
        <taxon>Bacteria</taxon>
        <taxon>Bacillati</taxon>
        <taxon>Actinomycetota</taxon>
        <taxon>Actinomycetes</taxon>
        <taxon>Kitasatosporales</taxon>
        <taxon>Streptomycetaceae</taxon>
        <taxon>Kitasatospora</taxon>
    </lineage>
</organism>
<evidence type="ECO:0000259" key="4">
    <source>
        <dbReference type="Pfam" id="PF08241"/>
    </source>
</evidence>
<dbReference type="EMBL" id="VIGB01000003">
    <property type="protein sequence ID" value="TQF02046.1"/>
    <property type="molecule type" value="Genomic_DNA"/>
</dbReference>
<keyword evidence="2 5" id="KW-0808">Transferase</keyword>
<evidence type="ECO:0000256" key="1">
    <source>
        <dbReference type="ARBA" id="ARBA00022603"/>
    </source>
</evidence>
<dbReference type="CDD" id="cd02440">
    <property type="entry name" value="AdoMet_MTases"/>
    <property type="match status" value="1"/>
</dbReference>
<dbReference type="InterPro" id="IPR029063">
    <property type="entry name" value="SAM-dependent_MTases_sf"/>
</dbReference>
<dbReference type="AlphaFoldDB" id="A0A540VZ44"/>
<evidence type="ECO:0000256" key="3">
    <source>
        <dbReference type="ARBA" id="ARBA00022691"/>
    </source>
</evidence>
<keyword evidence="6" id="KW-1185">Reference proteome</keyword>
<dbReference type="SUPFAM" id="SSF53335">
    <property type="entry name" value="S-adenosyl-L-methionine-dependent methyltransferases"/>
    <property type="match status" value="1"/>
</dbReference>
<accession>A0A540VZ44</accession>
<comment type="caution">
    <text evidence="5">The sequence shown here is derived from an EMBL/GenBank/DDBJ whole genome shotgun (WGS) entry which is preliminary data.</text>
</comment>
<keyword evidence="3" id="KW-0949">S-adenosyl-L-methionine</keyword>
<name>A0A540VZ44_9ACTN</name>
<keyword evidence="1 5" id="KW-0489">Methyltransferase</keyword>
<gene>
    <name evidence="5" type="ORF">E6W39_06830</name>
</gene>
<dbReference type="Gene3D" id="3.40.50.150">
    <property type="entry name" value="Vaccinia Virus protein VP39"/>
    <property type="match status" value="1"/>
</dbReference>
<dbReference type="PANTHER" id="PTHR43464:SF19">
    <property type="entry name" value="UBIQUINONE BIOSYNTHESIS O-METHYLTRANSFERASE, MITOCHONDRIAL"/>
    <property type="match status" value="1"/>
</dbReference>
<dbReference type="Proteomes" id="UP000319103">
    <property type="component" value="Unassembled WGS sequence"/>
</dbReference>
<dbReference type="InterPro" id="IPR013216">
    <property type="entry name" value="Methyltransf_11"/>
</dbReference>
<proteinExistence type="predicted"/>
<sequence>MTRFQLLEAHSFESVCIVRLQPRDVVGIFKDIAHADPRLAAAYERGNDLPGASLRAWADLIASQLGDADRILEVGAGTGIFCAALAEQVPQAEIVGVDPSEPMLAEAARHHGHPRVHYRLGTADALPLDAGSCDAALLSRVVHHLPDRPAAARELARVLRPGGRVVIRTTVRERLDAPVYRYWPELLAHDARRFPAEAELLADFTGGGRFAVTRVFSFAQPIARNLAELRDRYALRAESKFGVLSEAEFAAGLARLDAAVSVEPAAGPADGDGEVLERYDVVVLERAAEPA</sequence>
<dbReference type="GO" id="GO:0008757">
    <property type="term" value="F:S-adenosylmethionine-dependent methyltransferase activity"/>
    <property type="evidence" value="ECO:0007669"/>
    <property type="project" value="InterPro"/>
</dbReference>
<dbReference type="Pfam" id="PF08241">
    <property type="entry name" value="Methyltransf_11"/>
    <property type="match status" value="1"/>
</dbReference>
<protein>
    <submittedName>
        <fullName evidence="5">Methyltransferase domain-containing protein</fullName>
    </submittedName>
</protein>
<evidence type="ECO:0000256" key="2">
    <source>
        <dbReference type="ARBA" id="ARBA00022679"/>
    </source>
</evidence>
<dbReference type="OrthoDB" id="9805171at2"/>